<dbReference type="Proteomes" id="UP000053599">
    <property type="component" value="Unassembled WGS sequence"/>
</dbReference>
<feature type="compositionally biased region" description="Polar residues" evidence="1">
    <location>
        <begin position="345"/>
        <end position="358"/>
    </location>
</feature>
<feature type="region of interest" description="Disordered" evidence="1">
    <location>
        <begin position="457"/>
        <end position="515"/>
    </location>
</feature>
<sequence length="515" mass="55353">MKTRFSNPNLRNIFPEQEEIREPIDEQSQASGGSEGAEQYQNIQHLSRQEASQTSGGPANSSQSVDEFEQGPSASAPQSPTEFYDALEETNAEQQSHSETGDTDFITPEQSPTKLAVVPVQRQQQQQQESAGSGNDSREPSSSYSPPQIQIQPPSPQVVTGGCAESDNEAESEADDEQGVSRRWTGAVTRTRSRTLPPPSVISLPENAFRRRSSGTLQLEHLPTPSYSPISELQTDPNQQDPPATSASPPVESQHHAIPSPFRLLLEPFEPSETGNSAAMSPPNNTNSSAAGQGHNANHVDTNQQATGSNTMPQGAAAPQASLTEEQVRALMMEDDDFDPIPSEYRQNPTGQFMPQATAPTSYPEYAQAYRTEAPYQAAPHYYNQGMASPYQYPPQQYVGAHEYGFPQPQYYAGYNNPLFADPRLAYTPPVGPRAQMAGPINTPPVGLPAQVAHPTGVLPYAQSPGGRVGVGGTPSPNRQGQRRNQDGAGGRMDGEEGDDDVVGGVALSGNESKN</sequence>
<protein>
    <submittedName>
        <fullName evidence="2">Uncharacterized protein</fullName>
    </submittedName>
</protein>
<evidence type="ECO:0000256" key="1">
    <source>
        <dbReference type="SAM" id="MobiDB-lite"/>
    </source>
</evidence>
<feature type="compositionally biased region" description="Polar residues" evidence="1">
    <location>
        <begin position="72"/>
        <end position="81"/>
    </location>
</feature>
<dbReference type="OrthoDB" id="4161849at2759"/>
<dbReference type="HOGENOM" id="CLU_528958_0_0_1"/>
<accession>A0A0D1ZAC1</accession>
<dbReference type="EMBL" id="KN846952">
    <property type="protein sequence ID" value="KIV83743.1"/>
    <property type="molecule type" value="Genomic_DNA"/>
</dbReference>
<evidence type="ECO:0000313" key="3">
    <source>
        <dbReference type="Proteomes" id="UP000053599"/>
    </source>
</evidence>
<feature type="compositionally biased region" description="Acidic residues" evidence="1">
    <location>
        <begin position="166"/>
        <end position="178"/>
    </location>
</feature>
<feature type="compositionally biased region" description="Polar residues" evidence="1">
    <location>
        <begin position="273"/>
        <end position="313"/>
    </location>
</feature>
<organism evidence="2 3">
    <name type="scientific">Exophiala sideris</name>
    <dbReference type="NCBI Taxonomy" id="1016849"/>
    <lineage>
        <taxon>Eukaryota</taxon>
        <taxon>Fungi</taxon>
        <taxon>Dikarya</taxon>
        <taxon>Ascomycota</taxon>
        <taxon>Pezizomycotina</taxon>
        <taxon>Eurotiomycetes</taxon>
        <taxon>Chaetothyriomycetidae</taxon>
        <taxon>Chaetothyriales</taxon>
        <taxon>Herpotrichiellaceae</taxon>
        <taxon>Exophiala</taxon>
    </lineage>
</organism>
<reference evidence="2 3" key="1">
    <citation type="submission" date="2015-01" db="EMBL/GenBank/DDBJ databases">
        <title>The Genome Sequence of Exophiala sideris CBS121828.</title>
        <authorList>
            <consortium name="The Broad Institute Genomics Platform"/>
            <person name="Cuomo C."/>
            <person name="de Hoog S."/>
            <person name="Gorbushina A."/>
            <person name="Stielow B."/>
            <person name="Teixiera M."/>
            <person name="Abouelleil A."/>
            <person name="Chapman S.B."/>
            <person name="Priest M."/>
            <person name="Young S.K."/>
            <person name="Wortman J."/>
            <person name="Nusbaum C."/>
            <person name="Birren B."/>
        </authorList>
    </citation>
    <scope>NUCLEOTIDE SEQUENCE [LARGE SCALE GENOMIC DNA]</scope>
    <source>
        <strain evidence="2 3">CBS 121828</strain>
    </source>
</reference>
<evidence type="ECO:0000313" key="2">
    <source>
        <dbReference type="EMBL" id="KIV83743.1"/>
    </source>
</evidence>
<proteinExistence type="predicted"/>
<dbReference type="AlphaFoldDB" id="A0A0D1ZAC1"/>
<gene>
    <name evidence="2" type="ORF">PV11_05739</name>
</gene>
<name>A0A0D1ZAC1_9EURO</name>
<feature type="region of interest" description="Disordered" evidence="1">
    <location>
        <begin position="1"/>
        <end position="358"/>
    </location>
</feature>
<feature type="compositionally biased region" description="Polar residues" evidence="1">
    <location>
        <begin position="1"/>
        <end position="10"/>
    </location>
</feature>
<feature type="compositionally biased region" description="Polar residues" evidence="1">
    <location>
        <begin position="39"/>
        <end position="65"/>
    </location>
</feature>
<feature type="compositionally biased region" description="Polar residues" evidence="1">
    <location>
        <begin position="225"/>
        <end position="248"/>
    </location>
</feature>
<feature type="compositionally biased region" description="Low complexity" evidence="1">
    <location>
        <begin position="140"/>
        <end position="152"/>
    </location>
</feature>